<dbReference type="InterPro" id="IPR016166">
    <property type="entry name" value="FAD-bd_PCMH"/>
</dbReference>
<gene>
    <name evidence="3" type="ORF">ASEP1449_LOCUS1753</name>
</gene>
<dbReference type="InterPro" id="IPR016169">
    <property type="entry name" value="FAD-bd_PCMH_sub2"/>
</dbReference>
<sequence length="615" mass="67569">MASSLYHLRRVSRTEFLHASSSFGAYSSCIHRSTRLLGGQNSIRCMSSLNNVATTAPANLQEVATKSARRLLWDKPAIAGLVMMGVTAATLMTLPSTTLLEAAPVEDTTETESDDENETTTVINWSGTHSIEVPNKNYFEPENIEDLEKIVKRCHETSTPIRPVGSALSPNGIAFMEGGMVSLANLDKIINVNPGEMTVTVQAGARVSQVVEALREHGMTLPNLASIAEQQMGGFIQVGAHGTGAQIPPVDEFVTRLKLVTPAEGAMELTPADGELFHLAKVGLGCLGVVAEVTMKCIPSHRLVEHTYVLTRAEAKAQINSLLKQHKHIRYMWIPYEDAVVVVTNDPHHKVPVEDAATAERLPPAKVERLRPFTNLLVKLTGGTDTPYTEESIEGMGFGELRDALLAIDPLNSEHVKLCNHAEAEFWRLNEGFQTKPSDQLLQFDCGGQQWVWEVCLQTGRYETNNGNDMEFMEQLLEGIEKNKIAAHSPIEQRWSASSSSLMSPASGPVGGLFSWVGIIMYLPSEDEKQRHDITKSFKGEYCDLLREVGKDVGAVSHWAKIEMPTDSKHQGALWWSMLQKYPVSLFAAARKRLDPNNILGNDLIDAVLGANPKE</sequence>
<dbReference type="InterPro" id="IPR006094">
    <property type="entry name" value="Oxid_FAD_bind_N"/>
</dbReference>
<dbReference type="InterPro" id="IPR010031">
    <property type="entry name" value="FAD_lactone_oxidase-like"/>
</dbReference>
<feature type="domain" description="FAD-binding PCMH-type" evidence="2">
    <location>
        <begin position="131"/>
        <end position="300"/>
    </location>
</feature>
<keyword evidence="1" id="KW-0560">Oxidoreductase</keyword>
<name>A0A7S2U860_9STRA</name>
<dbReference type="AlphaFoldDB" id="A0A7S2U860"/>
<dbReference type="NCBIfam" id="TIGR01676">
    <property type="entry name" value="GLDHase"/>
    <property type="match status" value="1"/>
</dbReference>
<dbReference type="InterPro" id="IPR007173">
    <property type="entry name" value="ALO_C"/>
</dbReference>
<dbReference type="Gene3D" id="3.30.43.10">
    <property type="entry name" value="Uridine Diphospho-n-acetylenolpyruvylglucosamine Reductase, domain 2"/>
    <property type="match status" value="1"/>
</dbReference>
<reference evidence="3" key="1">
    <citation type="submission" date="2021-01" db="EMBL/GenBank/DDBJ databases">
        <authorList>
            <person name="Corre E."/>
            <person name="Pelletier E."/>
            <person name="Niang G."/>
            <person name="Scheremetjew M."/>
            <person name="Finn R."/>
            <person name="Kale V."/>
            <person name="Holt S."/>
            <person name="Cochrane G."/>
            <person name="Meng A."/>
            <person name="Brown T."/>
            <person name="Cohen L."/>
        </authorList>
    </citation>
    <scope>NUCLEOTIDE SEQUENCE</scope>
    <source>
        <strain evidence="3">CCMP2084</strain>
    </source>
</reference>
<dbReference type="PANTHER" id="PTHR43762:SF1">
    <property type="entry name" value="D-ARABINONO-1,4-LACTONE OXIDASE"/>
    <property type="match status" value="1"/>
</dbReference>
<dbReference type="SUPFAM" id="SSF56176">
    <property type="entry name" value="FAD-binding/transporter-associated domain-like"/>
    <property type="match status" value="1"/>
</dbReference>
<evidence type="ECO:0000313" key="3">
    <source>
        <dbReference type="EMBL" id="CAD9809930.1"/>
    </source>
</evidence>
<organism evidence="3">
    <name type="scientific">Attheya septentrionalis</name>
    <dbReference type="NCBI Taxonomy" id="420275"/>
    <lineage>
        <taxon>Eukaryota</taxon>
        <taxon>Sar</taxon>
        <taxon>Stramenopiles</taxon>
        <taxon>Ochrophyta</taxon>
        <taxon>Bacillariophyta</taxon>
        <taxon>Coscinodiscophyceae</taxon>
        <taxon>Chaetocerotophycidae</taxon>
        <taxon>Chaetocerotales</taxon>
        <taxon>Attheyaceae</taxon>
        <taxon>Attheya</taxon>
    </lineage>
</organism>
<dbReference type="EMBL" id="HBHQ01002710">
    <property type="protein sequence ID" value="CAD9809930.1"/>
    <property type="molecule type" value="Transcribed_RNA"/>
</dbReference>
<evidence type="ECO:0000256" key="1">
    <source>
        <dbReference type="ARBA" id="ARBA00023002"/>
    </source>
</evidence>
<dbReference type="PROSITE" id="PS51387">
    <property type="entry name" value="FAD_PCMH"/>
    <property type="match status" value="1"/>
</dbReference>
<proteinExistence type="predicted"/>
<protein>
    <recommendedName>
        <fullName evidence="2">FAD-binding PCMH-type domain-containing protein</fullName>
    </recommendedName>
</protein>
<evidence type="ECO:0000259" key="2">
    <source>
        <dbReference type="PROSITE" id="PS51387"/>
    </source>
</evidence>
<dbReference type="PANTHER" id="PTHR43762">
    <property type="entry name" value="L-GULONOLACTONE OXIDASE"/>
    <property type="match status" value="1"/>
</dbReference>
<dbReference type="InterPro" id="IPR016167">
    <property type="entry name" value="FAD-bd_PCMH_sub1"/>
</dbReference>
<dbReference type="InterPro" id="IPR036318">
    <property type="entry name" value="FAD-bd_PCMH-like_sf"/>
</dbReference>
<dbReference type="Pfam" id="PF01565">
    <property type="entry name" value="FAD_binding_4"/>
    <property type="match status" value="1"/>
</dbReference>
<dbReference type="Pfam" id="PF04030">
    <property type="entry name" value="ALO"/>
    <property type="match status" value="1"/>
</dbReference>
<dbReference type="GO" id="GO:0003885">
    <property type="term" value="F:D-arabinono-1,4-lactone oxidase activity"/>
    <property type="evidence" value="ECO:0007669"/>
    <property type="project" value="InterPro"/>
</dbReference>
<accession>A0A7S2U860</accession>
<dbReference type="GO" id="GO:0071949">
    <property type="term" value="F:FAD binding"/>
    <property type="evidence" value="ECO:0007669"/>
    <property type="project" value="InterPro"/>
</dbReference>
<dbReference type="Gene3D" id="3.30.465.10">
    <property type="match status" value="1"/>
</dbReference>
<dbReference type="GO" id="GO:0016020">
    <property type="term" value="C:membrane"/>
    <property type="evidence" value="ECO:0007669"/>
    <property type="project" value="InterPro"/>
</dbReference>
<dbReference type="GO" id="GO:0016633">
    <property type="term" value="F:galactonolactone dehydrogenase activity"/>
    <property type="evidence" value="ECO:0007669"/>
    <property type="project" value="InterPro"/>
</dbReference>
<dbReference type="InterPro" id="IPR010029">
    <property type="entry name" value="GL_DH"/>
</dbReference>